<dbReference type="RefSeq" id="NP_050950.1">
    <property type="nucleotide sequence ID" value="NC_000927.1"/>
</dbReference>
<sequence>MSHKKFDRELGFEGLLRKLHQRHPMLKPELLEQLPPKMLADVKQRLQWIFDYGRPRANLPYELQLVQLRAYKLWCRLSTQEEIDNWELSWSSLFLDGLEFEFQKILANE</sequence>
<dbReference type="GeneID" id="1496908"/>
<dbReference type="EMBL" id="AF137379">
    <property type="protein sequence ID" value="AAD54868.1"/>
    <property type="molecule type" value="Genomic_DNA"/>
</dbReference>
<evidence type="ECO:0000313" key="1">
    <source>
        <dbReference type="EMBL" id="AAD54921.1"/>
    </source>
</evidence>
<dbReference type="GeneID" id="1496876"/>
<protein>
    <submittedName>
        <fullName evidence="1">Uncharacterized protein</fullName>
    </submittedName>
</protein>
<dbReference type="AlphaFoldDB" id="Q9T4C7"/>
<proteinExistence type="predicted"/>
<dbReference type="RefSeq" id="NP_050897.1">
    <property type="nucleotide sequence ID" value="NC_000927.1"/>
</dbReference>
<name>Q9T4C7_NEPOL</name>
<dbReference type="EMBL" id="AF137379">
    <property type="protein sequence ID" value="AAD54921.1"/>
    <property type="molecule type" value="Genomic_DNA"/>
</dbReference>
<keyword evidence="1" id="KW-0934">Plastid</keyword>
<organism evidence="1">
    <name type="scientific">Nephroselmis olivacea</name>
    <name type="common">Green alga</name>
    <dbReference type="NCBI Taxonomy" id="31312"/>
    <lineage>
        <taxon>Eukaryota</taxon>
        <taxon>Viridiplantae</taxon>
        <taxon>Chlorophyta</taxon>
        <taxon>Nephroselmidophyceae</taxon>
        <taxon>Nephroselmidales</taxon>
        <taxon>Nephroselmidaceae</taxon>
        <taxon>Nephroselmis</taxon>
    </lineage>
</organism>
<accession>Q9T4C7</accession>
<reference evidence="1" key="1">
    <citation type="journal article" date="1999" name="Proc. Natl. Acad. Sci. U.S.A.">
        <title>The complete chloroplast DNA sequence of the green alga Nephroselmis olivacea: insights into the architecture of ancestral chloroplast genomes.</title>
        <authorList>
            <person name="Turmel M."/>
            <person name="Otis C."/>
            <person name="Lemieux C."/>
        </authorList>
    </citation>
    <scope>NUCLEOTIDE SEQUENCE [LARGE SCALE GENOMIC DNA]</scope>
    <source>
        <strain>NIES-484</strain>
    </source>
</reference>
<geneLocation type="chloroplast" evidence="1"/>
<keyword evidence="1" id="KW-0150">Chloroplast</keyword>